<evidence type="ECO:0008006" key="4">
    <source>
        <dbReference type="Google" id="ProtNLM"/>
    </source>
</evidence>
<keyword evidence="1" id="KW-0812">Transmembrane</keyword>
<dbReference type="EMBL" id="JAXHDP010000003">
    <property type="protein sequence ID" value="MDY4345921.1"/>
    <property type="molecule type" value="Genomic_DNA"/>
</dbReference>
<reference evidence="2 3" key="1">
    <citation type="submission" date="2023-11" db="EMBL/GenBank/DDBJ databases">
        <title>Streptococcus wuxiensis sp. nov., Streptococcus jiangnanensis sp. nov., Streptococcus fermentans sp. nov., three novel members of the genus Streptococcus isolated from breast milk.</title>
        <authorList>
            <person name="Zhou Y."/>
            <person name="Yang B."/>
        </authorList>
    </citation>
    <scope>NUCLEOTIDE SEQUENCE [LARGE SCALE GENOMIC DNA]</scope>
    <source>
        <strain evidence="2 3">BJSWXB5TM5</strain>
    </source>
</reference>
<keyword evidence="1" id="KW-1133">Transmembrane helix</keyword>
<keyword evidence="3" id="KW-1185">Reference proteome</keyword>
<comment type="caution">
    <text evidence="2">The sequence shown here is derived from an EMBL/GenBank/DDBJ whole genome shotgun (WGS) entry which is preliminary data.</text>
</comment>
<evidence type="ECO:0000313" key="3">
    <source>
        <dbReference type="Proteomes" id="UP001280591"/>
    </source>
</evidence>
<accession>A0ABU5FWW8</accession>
<organism evidence="2 3">
    <name type="scientific">Streptococcus fermentans</name>
    <dbReference type="NCBI Taxonomy" id="3095082"/>
    <lineage>
        <taxon>Bacteria</taxon>
        <taxon>Bacillati</taxon>
        <taxon>Bacillota</taxon>
        <taxon>Bacilli</taxon>
        <taxon>Lactobacillales</taxon>
        <taxon>Streptococcaceae</taxon>
        <taxon>Streptococcus</taxon>
    </lineage>
</organism>
<proteinExistence type="predicted"/>
<evidence type="ECO:0000256" key="1">
    <source>
        <dbReference type="SAM" id="Phobius"/>
    </source>
</evidence>
<name>A0ABU5FWW8_9STRE</name>
<dbReference type="Proteomes" id="UP001280591">
    <property type="component" value="Unassembled WGS sequence"/>
</dbReference>
<sequence length="51" mass="5607">MKKLSKKFAIMTEEDLAVTKGGFIVTTSTAVAWGVLGVVTYMYGRHLGSRR</sequence>
<gene>
    <name evidence="2" type="ORF">SPC81_04790</name>
</gene>
<dbReference type="RefSeq" id="WP_320693272.1">
    <property type="nucleotide sequence ID" value="NZ_JAXHDP010000003.1"/>
</dbReference>
<feature type="transmembrane region" description="Helical" evidence="1">
    <location>
        <begin position="21"/>
        <end position="43"/>
    </location>
</feature>
<evidence type="ECO:0000313" key="2">
    <source>
        <dbReference type="EMBL" id="MDY4345921.1"/>
    </source>
</evidence>
<protein>
    <recommendedName>
        <fullName evidence="4">Class IIb bacteriocin, lactobin A/cerein 7B family</fullName>
    </recommendedName>
</protein>
<keyword evidence="1" id="KW-0472">Membrane</keyword>